<dbReference type="RefSeq" id="WP_344885468.1">
    <property type="nucleotide sequence ID" value="NZ_BAABAL010000026.1"/>
</dbReference>
<dbReference type="Gene3D" id="3.40.50.880">
    <property type="match status" value="1"/>
</dbReference>
<keyword evidence="4 6" id="KW-0378">Hydrolase</keyword>
<dbReference type="InterPro" id="IPR013529">
    <property type="entry name" value="Glyco_hydro_42_N"/>
</dbReference>
<gene>
    <name evidence="10" type="ORF">GCM10022247_71660</name>
</gene>
<dbReference type="InterPro" id="IPR003476">
    <property type="entry name" value="Glyco_hydro_42"/>
</dbReference>
<comment type="caution">
    <text evidence="10">The sequence shown here is derived from an EMBL/GenBank/DDBJ whole genome shotgun (WGS) entry which is preliminary data.</text>
</comment>
<dbReference type="SUPFAM" id="SSF52317">
    <property type="entry name" value="Class I glutamine amidotransferase-like"/>
    <property type="match status" value="1"/>
</dbReference>
<dbReference type="InterPro" id="IPR013780">
    <property type="entry name" value="Glyco_hydro_b"/>
</dbReference>
<dbReference type="PANTHER" id="PTHR36447:SF1">
    <property type="entry name" value="BETA-GALACTOSIDASE GANA"/>
    <property type="match status" value="1"/>
</dbReference>
<protein>
    <recommendedName>
        <fullName evidence="3 6">Beta-galactosidase</fullName>
        <shortName evidence="6">Beta-gal</shortName>
        <ecNumber evidence="3 6">3.2.1.23</ecNumber>
    </recommendedName>
</protein>
<accession>A0ABP7U4G8</accession>
<dbReference type="Pfam" id="PF02449">
    <property type="entry name" value="Glyco_hydro_42"/>
    <property type="match status" value="1"/>
</dbReference>
<evidence type="ECO:0000256" key="5">
    <source>
        <dbReference type="ARBA" id="ARBA00023295"/>
    </source>
</evidence>
<evidence type="ECO:0000259" key="8">
    <source>
        <dbReference type="Pfam" id="PF08532"/>
    </source>
</evidence>
<sequence length="682" mass="74862">MTGDDRTVPFRAALHLDAFAFGGDYNPEQWPEAVWDSDMELMRRAGITLATVGVFGWAQVQPAPGEFDFGWCDRALDKLAGNGVGVCLATMTASPPPWLARLHPETLPVTADGTRLWPGGRQHYCPSSPVYREHAVALVERIAQRYAEHPALRLWHIGNEYGCHVSTCYCDVSAEAFRQWLARRYGDIGGLNEAWSTAFWSQRYSGFDEVLPPRTVPAIPNPAQNLDFQRFSSDAMLECFLLEKDVLRAHTPSVPVTTNLLGLAKSVDFFEWARHQDVISHDSYPDPHRADTHVEVAFNYDLMRSLGDGRPWLLMEQAPSAVNWRDRNAPKAPGQMRLWSYQAVARGSDAVLYFQFRQSRGGAERFHSAVVPHAGPETRIFREVADLGAELAELPEVLGSRVEAEAALLMDWSSWWALEADSHPATDLSQVDANLAHYRPLWESRITTDIVHPAADLSRYRLVVVPNLYLVDAEVAANLIEYVRAGGHLVMSFFSGIVDGNDRVHLGGYPAPFRELLGVHVEEFWPLPPHGAVGLALADGHHGTGTLWSEWINLEGAEALATFAGGELSGRPAITRRSYGAGVAYYLGTKPDATTMGTLLRRAAAAAGAAPVLPGAPAGVEVTVRRTENGTRFLFLLNHNVFAAPVPLPPGATDALTGHHLGEHVTIDPRGVLIARLPHPPA</sequence>
<feature type="domain" description="Beta-galactosidase C-terminal" evidence="9">
    <location>
        <begin position="619"/>
        <end position="676"/>
    </location>
</feature>
<dbReference type="Gene3D" id="3.20.20.80">
    <property type="entry name" value="Glycosidases"/>
    <property type="match status" value="1"/>
</dbReference>
<name>A0ABP7U4G8_9PSEU</name>
<feature type="domain" description="Glycoside hydrolase family 42 N-terminal" evidence="7">
    <location>
        <begin position="24"/>
        <end position="393"/>
    </location>
</feature>
<evidence type="ECO:0000313" key="10">
    <source>
        <dbReference type="EMBL" id="GAA4035674.1"/>
    </source>
</evidence>
<dbReference type="EMBL" id="BAABAL010000026">
    <property type="protein sequence ID" value="GAA4035674.1"/>
    <property type="molecule type" value="Genomic_DNA"/>
</dbReference>
<dbReference type="Pfam" id="PF08533">
    <property type="entry name" value="Glyco_hydro_42C"/>
    <property type="match status" value="1"/>
</dbReference>
<organism evidence="10 11">
    <name type="scientific">Allokutzneria multivorans</name>
    <dbReference type="NCBI Taxonomy" id="1142134"/>
    <lineage>
        <taxon>Bacteria</taxon>
        <taxon>Bacillati</taxon>
        <taxon>Actinomycetota</taxon>
        <taxon>Actinomycetes</taxon>
        <taxon>Pseudonocardiales</taxon>
        <taxon>Pseudonocardiaceae</taxon>
        <taxon>Allokutzneria</taxon>
    </lineage>
</organism>
<dbReference type="PANTHER" id="PTHR36447">
    <property type="entry name" value="BETA-GALACTOSIDASE GANA"/>
    <property type="match status" value="1"/>
</dbReference>
<comment type="catalytic activity">
    <reaction evidence="1 6">
        <text>Hydrolysis of terminal non-reducing beta-D-galactose residues in beta-D-galactosides.</text>
        <dbReference type="EC" id="3.2.1.23"/>
    </reaction>
</comment>
<dbReference type="InterPro" id="IPR013738">
    <property type="entry name" value="Beta_galactosidase_Trimer"/>
</dbReference>
<keyword evidence="5 6" id="KW-0326">Glycosidase</keyword>
<dbReference type="SUPFAM" id="SSF51445">
    <property type="entry name" value="(Trans)glycosidases"/>
    <property type="match status" value="1"/>
</dbReference>
<evidence type="ECO:0000256" key="4">
    <source>
        <dbReference type="ARBA" id="ARBA00022801"/>
    </source>
</evidence>
<comment type="similarity">
    <text evidence="2 6">Belongs to the glycosyl hydrolase 42 family.</text>
</comment>
<evidence type="ECO:0000259" key="9">
    <source>
        <dbReference type="Pfam" id="PF08533"/>
    </source>
</evidence>
<dbReference type="PIRSF" id="PIRSF001084">
    <property type="entry name" value="B-galactosidase"/>
    <property type="match status" value="1"/>
</dbReference>
<dbReference type="CDD" id="cd03143">
    <property type="entry name" value="A4_beta-galactosidase_middle_domain"/>
    <property type="match status" value="1"/>
</dbReference>
<evidence type="ECO:0000313" key="11">
    <source>
        <dbReference type="Proteomes" id="UP001501747"/>
    </source>
</evidence>
<evidence type="ECO:0000256" key="3">
    <source>
        <dbReference type="ARBA" id="ARBA00012756"/>
    </source>
</evidence>
<keyword evidence="11" id="KW-1185">Reference proteome</keyword>
<dbReference type="Pfam" id="PF08532">
    <property type="entry name" value="Glyco_hydro_42M"/>
    <property type="match status" value="1"/>
</dbReference>
<evidence type="ECO:0000256" key="1">
    <source>
        <dbReference type="ARBA" id="ARBA00001412"/>
    </source>
</evidence>
<dbReference type="InterPro" id="IPR013739">
    <property type="entry name" value="Beta_galactosidase_C"/>
</dbReference>
<evidence type="ECO:0000259" key="7">
    <source>
        <dbReference type="Pfam" id="PF02449"/>
    </source>
</evidence>
<dbReference type="InterPro" id="IPR029062">
    <property type="entry name" value="Class_I_gatase-like"/>
</dbReference>
<evidence type="ECO:0000256" key="6">
    <source>
        <dbReference type="PIRNR" id="PIRNR001084"/>
    </source>
</evidence>
<feature type="domain" description="Beta-galactosidase trimerisation" evidence="8">
    <location>
        <begin position="404"/>
        <end position="607"/>
    </location>
</feature>
<dbReference type="EC" id="3.2.1.23" evidence="3 6"/>
<reference evidence="11" key="1">
    <citation type="journal article" date="2019" name="Int. J. Syst. Evol. Microbiol.">
        <title>The Global Catalogue of Microorganisms (GCM) 10K type strain sequencing project: providing services to taxonomists for standard genome sequencing and annotation.</title>
        <authorList>
            <consortium name="The Broad Institute Genomics Platform"/>
            <consortium name="The Broad Institute Genome Sequencing Center for Infectious Disease"/>
            <person name="Wu L."/>
            <person name="Ma J."/>
        </authorList>
    </citation>
    <scope>NUCLEOTIDE SEQUENCE [LARGE SCALE GENOMIC DNA]</scope>
    <source>
        <strain evidence="11">JCM 17342</strain>
    </source>
</reference>
<dbReference type="Gene3D" id="2.60.40.1180">
    <property type="entry name" value="Golgi alpha-mannosidase II"/>
    <property type="match status" value="1"/>
</dbReference>
<dbReference type="InterPro" id="IPR017853">
    <property type="entry name" value="GH"/>
</dbReference>
<proteinExistence type="inferred from homology"/>
<evidence type="ECO:0000256" key="2">
    <source>
        <dbReference type="ARBA" id="ARBA00005940"/>
    </source>
</evidence>
<dbReference type="Proteomes" id="UP001501747">
    <property type="component" value="Unassembled WGS sequence"/>
</dbReference>